<feature type="compositionally biased region" description="Acidic residues" evidence="3">
    <location>
        <begin position="83"/>
        <end position="96"/>
    </location>
</feature>
<dbReference type="InterPro" id="IPR012677">
    <property type="entry name" value="Nucleotide-bd_a/b_plait_sf"/>
</dbReference>
<dbReference type="CDD" id="cd12394">
    <property type="entry name" value="RRM1_RBM34"/>
    <property type="match status" value="1"/>
</dbReference>
<feature type="compositionally biased region" description="Basic residues" evidence="3">
    <location>
        <begin position="24"/>
        <end position="35"/>
    </location>
</feature>
<gene>
    <name evidence="5" type="ORF">B4U80_02663</name>
</gene>
<organism evidence="5 6">
    <name type="scientific">Leptotrombidium deliense</name>
    <dbReference type="NCBI Taxonomy" id="299467"/>
    <lineage>
        <taxon>Eukaryota</taxon>
        <taxon>Metazoa</taxon>
        <taxon>Ecdysozoa</taxon>
        <taxon>Arthropoda</taxon>
        <taxon>Chelicerata</taxon>
        <taxon>Arachnida</taxon>
        <taxon>Acari</taxon>
        <taxon>Acariformes</taxon>
        <taxon>Trombidiformes</taxon>
        <taxon>Prostigmata</taxon>
        <taxon>Anystina</taxon>
        <taxon>Parasitengona</taxon>
        <taxon>Trombiculoidea</taxon>
        <taxon>Trombiculidae</taxon>
        <taxon>Leptotrombidium</taxon>
    </lineage>
</organism>
<dbReference type="PROSITE" id="PS50102">
    <property type="entry name" value="RRM"/>
    <property type="match status" value="1"/>
</dbReference>
<dbReference type="Pfam" id="PF00076">
    <property type="entry name" value="RRM_1"/>
    <property type="match status" value="1"/>
</dbReference>
<dbReference type="InterPro" id="IPR035979">
    <property type="entry name" value="RBD_domain_sf"/>
</dbReference>
<dbReference type="GO" id="GO:0003723">
    <property type="term" value="F:RNA binding"/>
    <property type="evidence" value="ECO:0007669"/>
    <property type="project" value="UniProtKB-UniRule"/>
</dbReference>
<keyword evidence="1 2" id="KW-0694">RNA-binding</keyword>
<feature type="compositionally biased region" description="Basic and acidic residues" evidence="3">
    <location>
        <begin position="109"/>
        <end position="118"/>
    </location>
</feature>
<evidence type="ECO:0000256" key="2">
    <source>
        <dbReference type="PROSITE-ProRule" id="PRU00176"/>
    </source>
</evidence>
<protein>
    <submittedName>
        <fullName evidence="5">RNA-binding protein 34-like isoform X1</fullName>
    </submittedName>
</protein>
<comment type="caution">
    <text evidence="5">The sequence shown here is derived from an EMBL/GenBank/DDBJ whole genome shotgun (WGS) entry which is preliminary data.</text>
</comment>
<dbReference type="OrthoDB" id="442677at2759"/>
<proteinExistence type="predicted"/>
<name>A0A443S7N1_9ACAR</name>
<dbReference type="VEuPathDB" id="VectorBase:LDEU008480"/>
<sequence length="197" mass="21938">MGKRKKIVQERDDIAESVAQKNEKRVKQKVAKVSKKLVSAPLNEESDEAGSESGSKEFECSSEYIEAHDEESEKSNDNISGTDNDESGESSDDNSGDEQNIRQKRKKGKKDDPSKEARTIFIGNVPISVTTKELKKKFQQFGKIESIRFRGVIPSKPTIAPKVAAIKKGELSDKHRNSSIAYIVFKEEAECNKALSM</sequence>
<dbReference type="SUPFAM" id="SSF54928">
    <property type="entry name" value="RNA-binding domain, RBD"/>
    <property type="match status" value="1"/>
</dbReference>
<dbReference type="Gene3D" id="3.30.70.330">
    <property type="match status" value="1"/>
</dbReference>
<evidence type="ECO:0000256" key="1">
    <source>
        <dbReference type="ARBA" id="ARBA00022884"/>
    </source>
</evidence>
<dbReference type="InterPro" id="IPR000504">
    <property type="entry name" value="RRM_dom"/>
</dbReference>
<feature type="region of interest" description="Disordered" evidence="3">
    <location>
        <begin position="1"/>
        <end position="118"/>
    </location>
</feature>
<accession>A0A443S7N1</accession>
<evidence type="ECO:0000259" key="4">
    <source>
        <dbReference type="PROSITE" id="PS50102"/>
    </source>
</evidence>
<dbReference type="STRING" id="299467.A0A443S7N1"/>
<evidence type="ECO:0000313" key="6">
    <source>
        <dbReference type="Proteomes" id="UP000288716"/>
    </source>
</evidence>
<feature type="compositionally biased region" description="Basic and acidic residues" evidence="3">
    <location>
        <begin position="54"/>
        <end position="76"/>
    </location>
</feature>
<dbReference type="AlphaFoldDB" id="A0A443S7N1"/>
<feature type="domain" description="RRM" evidence="4">
    <location>
        <begin position="118"/>
        <end position="197"/>
    </location>
</feature>
<keyword evidence="6" id="KW-1185">Reference proteome</keyword>
<evidence type="ECO:0000313" key="5">
    <source>
        <dbReference type="EMBL" id="RWS23559.1"/>
    </source>
</evidence>
<evidence type="ECO:0000256" key="3">
    <source>
        <dbReference type="SAM" id="MobiDB-lite"/>
    </source>
</evidence>
<reference evidence="5 6" key="1">
    <citation type="journal article" date="2018" name="Gigascience">
        <title>Genomes of trombidid mites reveal novel predicted allergens and laterally-transferred genes associated with secondary metabolism.</title>
        <authorList>
            <person name="Dong X."/>
            <person name="Chaisiri K."/>
            <person name="Xia D."/>
            <person name="Armstrong S.D."/>
            <person name="Fang Y."/>
            <person name="Donnelly M.J."/>
            <person name="Kadowaki T."/>
            <person name="McGarry J.W."/>
            <person name="Darby A.C."/>
            <person name="Makepeace B.L."/>
        </authorList>
    </citation>
    <scope>NUCLEOTIDE SEQUENCE [LARGE SCALE GENOMIC DNA]</scope>
    <source>
        <strain evidence="5">UoL-UT</strain>
    </source>
</reference>
<dbReference type="Proteomes" id="UP000288716">
    <property type="component" value="Unassembled WGS sequence"/>
</dbReference>
<dbReference type="EMBL" id="NCKV01006255">
    <property type="protein sequence ID" value="RWS23559.1"/>
    <property type="molecule type" value="Genomic_DNA"/>
</dbReference>